<dbReference type="Gramene" id="scaffold_200124.1">
    <property type="protein sequence ID" value="scaffold_200124.1"/>
    <property type="gene ID" value="scaffold_200124.1"/>
</dbReference>
<evidence type="ECO:0000313" key="3">
    <source>
        <dbReference type="Proteomes" id="UP000008694"/>
    </source>
</evidence>
<name>D7KSY4_ARALL</name>
<organism evidence="3">
    <name type="scientific">Arabidopsis lyrata subsp. lyrata</name>
    <name type="common">Lyre-leaved rock-cress</name>
    <dbReference type="NCBI Taxonomy" id="81972"/>
    <lineage>
        <taxon>Eukaryota</taxon>
        <taxon>Viridiplantae</taxon>
        <taxon>Streptophyta</taxon>
        <taxon>Embryophyta</taxon>
        <taxon>Tracheophyta</taxon>
        <taxon>Spermatophyta</taxon>
        <taxon>Magnoliopsida</taxon>
        <taxon>eudicotyledons</taxon>
        <taxon>Gunneridae</taxon>
        <taxon>Pentapetalae</taxon>
        <taxon>rosids</taxon>
        <taxon>malvids</taxon>
        <taxon>Brassicales</taxon>
        <taxon>Brassicaceae</taxon>
        <taxon>Camelineae</taxon>
        <taxon>Arabidopsis</taxon>
    </lineage>
</organism>
<evidence type="ECO:0000256" key="1">
    <source>
        <dbReference type="SAM" id="MobiDB-lite"/>
    </source>
</evidence>
<sequence length="74" mass="8365">MKFIKTSPAPMKEPIPSRPLQSQSRIAGGERFLDLIPPMGWSLGRRRGVGGQYRERMRFGGAAFVHIGFDLLRH</sequence>
<proteinExistence type="predicted"/>
<dbReference type="AlphaFoldDB" id="D7KSY4"/>
<dbReference type="HOGENOM" id="CLU_2691117_0_0_1"/>
<dbReference type="Proteomes" id="UP000008694">
    <property type="component" value="Unassembled WGS sequence"/>
</dbReference>
<gene>
    <name evidence="2" type="ORF">ARALYDRAFT_893050</name>
</gene>
<accession>D7KSY4</accession>
<keyword evidence="3" id="KW-1185">Reference proteome</keyword>
<feature type="region of interest" description="Disordered" evidence="1">
    <location>
        <begin position="1"/>
        <end position="23"/>
    </location>
</feature>
<protein>
    <submittedName>
        <fullName evidence="2">Predicted protein</fullName>
    </submittedName>
</protein>
<reference evidence="3" key="1">
    <citation type="journal article" date="2011" name="Nat. Genet.">
        <title>The Arabidopsis lyrata genome sequence and the basis of rapid genome size change.</title>
        <authorList>
            <person name="Hu T.T."/>
            <person name="Pattyn P."/>
            <person name="Bakker E.G."/>
            <person name="Cao J."/>
            <person name="Cheng J.-F."/>
            <person name="Clark R.M."/>
            <person name="Fahlgren N."/>
            <person name="Fawcett J.A."/>
            <person name="Grimwood J."/>
            <person name="Gundlach H."/>
            <person name="Haberer G."/>
            <person name="Hollister J.D."/>
            <person name="Ossowski S."/>
            <person name="Ottilar R.P."/>
            <person name="Salamov A.A."/>
            <person name="Schneeberger K."/>
            <person name="Spannagl M."/>
            <person name="Wang X."/>
            <person name="Yang L."/>
            <person name="Nasrallah M.E."/>
            <person name="Bergelson J."/>
            <person name="Carrington J.C."/>
            <person name="Gaut B.S."/>
            <person name="Schmutz J."/>
            <person name="Mayer K.F.X."/>
            <person name="Van de Peer Y."/>
            <person name="Grigoriev I.V."/>
            <person name="Nordborg M."/>
            <person name="Weigel D."/>
            <person name="Guo Y.-L."/>
        </authorList>
    </citation>
    <scope>NUCLEOTIDE SEQUENCE [LARGE SCALE GENOMIC DNA]</scope>
    <source>
        <strain evidence="3">cv. MN47</strain>
    </source>
</reference>
<evidence type="ECO:0000313" key="2">
    <source>
        <dbReference type="EMBL" id="EFH64192.1"/>
    </source>
</evidence>
<dbReference type="EMBL" id="GL348714">
    <property type="protein sequence ID" value="EFH64192.1"/>
    <property type="molecule type" value="Genomic_DNA"/>
</dbReference>